<evidence type="ECO:0000313" key="3">
    <source>
        <dbReference type="Proteomes" id="UP000326702"/>
    </source>
</evidence>
<feature type="compositionally biased region" description="Basic and acidic residues" evidence="1">
    <location>
        <begin position="181"/>
        <end position="195"/>
    </location>
</feature>
<organism evidence="2 3">
    <name type="scientific">Luteimicrobium xylanilyticum</name>
    <dbReference type="NCBI Taxonomy" id="1133546"/>
    <lineage>
        <taxon>Bacteria</taxon>
        <taxon>Bacillati</taxon>
        <taxon>Actinomycetota</taxon>
        <taxon>Actinomycetes</taxon>
        <taxon>Micrococcales</taxon>
        <taxon>Luteimicrobium</taxon>
    </lineage>
</organism>
<evidence type="ECO:0000256" key="1">
    <source>
        <dbReference type="SAM" id="MobiDB-lite"/>
    </source>
</evidence>
<accession>A0A5P9Q954</accession>
<dbReference type="AlphaFoldDB" id="A0A5P9Q954"/>
<reference evidence="2 3" key="1">
    <citation type="submission" date="2019-10" db="EMBL/GenBank/DDBJ databases">
        <title>Genome sequence of Luteimicrobium xylanilyticum HY-24.</title>
        <authorList>
            <person name="Kim D.Y."/>
            <person name="Park H.-Y."/>
        </authorList>
    </citation>
    <scope>NUCLEOTIDE SEQUENCE [LARGE SCALE GENOMIC DNA]</scope>
    <source>
        <strain evidence="2 3">HY-24</strain>
    </source>
</reference>
<evidence type="ECO:0000313" key="2">
    <source>
        <dbReference type="EMBL" id="QFU97889.1"/>
    </source>
</evidence>
<protein>
    <submittedName>
        <fullName evidence="2">Uncharacterized protein</fullName>
    </submittedName>
</protein>
<dbReference type="EMBL" id="CP045529">
    <property type="protein sequence ID" value="QFU97889.1"/>
    <property type="molecule type" value="Genomic_DNA"/>
</dbReference>
<proteinExistence type="predicted"/>
<feature type="region of interest" description="Disordered" evidence="1">
    <location>
        <begin position="181"/>
        <end position="208"/>
    </location>
</feature>
<gene>
    <name evidence="2" type="ORF">KDY119_01395</name>
</gene>
<sequence length="428" mass="47182">MTLVQRELVEFQDVLTPRAISQFLGTEAWALHSRRSFMETWVHDSGVGRSLEYVHIPTDRDAPDFSRRLQETASTLSRVYAISMGELAERVSAIRADLFFVRIARDSADGTIPLRQASGLIDSIEKMMKAAAIVTANPLAKGTGRTSERVRNFLDDDLRMGHTKRGSFIITIAARLHDDDIGHGADDPGAPEREGPAAANRVTRREGRADEPTIDFSRRVMTTLSRSLAVTRRHLDHSDDFVEFEEARESGMTAPIVEAIEEIATDSGGARVDMRFSWTSALPHEGLSEEPVIFTPTAIERAPRVIERFARSAGVPANTDVVGPVIGLSRDTRAAGEEEGDVIIQADVRGSVKKVGVTLSGNDYNWAIYAHRHRLPFTVSGILGKKSGRWWLLDDVEVDASFLIARQHDRIERLGGDAPEDPAAPVDV</sequence>
<keyword evidence="3" id="KW-1185">Reference proteome</keyword>
<dbReference type="Proteomes" id="UP000326702">
    <property type="component" value="Chromosome"/>
</dbReference>
<name>A0A5P9Q954_9MICO</name>
<dbReference type="KEGG" id="lxl:KDY119_01395"/>